<dbReference type="RefSeq" id="WP_211423754.1">
    <property type="nucleotide sequence ID" value="NZ_CP072643.1"/>
</dbReference>
<evidence type="ECO:0000313" key="2">
    <source>
        <dbReference type="EMBL" id="QUV95533.1"/>
    </source>
</evidence>
<evidence type="ECO:0000313" key="3">
    <source>
        <dbReference type="Proteomes" id="UP000677668"/>
    </source>
</evidence>
<dbReference type="SUPFAM" id="SSF53756">
    <property type="entry name" value="UDP-Glycosyltransferase/glycogen phosphorylase"/>
    <property type="match status" value="1"/>
</dbReference>
<gene>
    <name evidence="2" type="ORF">J8C05_11890</name>
</gene>
<evidence type="ECO:0008006" key="4">
    <source>
        <dbReference type="Google" id="ProtNLM"/>
    </source>
</evidence>
<accession>A0ABX8B3F8</accession>
<protein>
    <recommendedName>
        <fullName evidence="4">Glycosyl transferase</fullName>
    </recommendedName>
</protein>
<keyword evidence="3" id="KW-1185">Reference proteome</keyword>
<reference evidence="2 3" key="1">
    <citation type="submission" date="2021-03" db="EMBL/GenBank/DDBJ databases">
        <title>Genomic and phenotypic characterization of Chloracidobacterium isolates provides evidence for multiple species.</title>
        <authorList>
            <person name="Saini M.K."/>
            <person name="Costas A.M.G."/>
            <person name="Tank M."/>
            <person name="Bryant D.A."/>
        </authorList>
    </citation>
    <scope>NUCLEOTIDE SEQUENCE [LARGE SCALE GENOMIC DNA]</scope>
    <source>
        <strain evidence="2 3">N</strain>
    </source>
</reference>
<dbReference type="EMBL" id="CP072643">
    <property type="protein sequence ID" value="QUV95533.1"/>
    <property type="molecule type" value="Genomic_DNA"/>
</dbReference>
<name>A0ABX8B3F8_9BACT</name>
<organism evidence="2 3">
    <name type="scientific">Chloracidobacterium sp. N</name>
    <dbReference type="NCBI Taxonomy" id="2821540"/>
    <lineage>
        <taxon>Bacteria</taxon>
        <taxon>Pseudomonadati</taxon>
        <taxon>Acidobacteriota</taxon>
        <taxon>Terriglobia</taxon>
        <taxon>Terriglobales</taxon>
        <taxon>Acidobacteriaceae</taxon>
        <taxon>Chloracidobacterium</taxon>
        <taxon>Chloracidobacterium aggregatum</taxon>
    </lineage>
</organism>
<dbReference type="Gene3D" id="3.40.50.2000">
    <property type="entry name" value="Glycogen Phosphorylase B"/>
    <property type="match status" value="1"/>
</dbReference>
<sequence>MTRPLKVVAYAVNGAGVGHLTRVLAILRWMRRLALCAGRRLDVYVLTTSEAGALALREGVAVFKLPSKTAVRAAGLPKEDYLRLARQWVWHSLGLLQPDLLVVDTFPGGTFGELGPVLDVPARKLFVCREVKAGFDAAGFAAWLPFYDRIVVVGEGGAVRHSSDNDFDFSAPADSFADSFLEEPLEDPFPGVTVDGTTDRNLPVKGRGAPAEGESVADAGQGGWLPSGPVVSNGVVFPAAVRSRVRRVPPILLREPEELHDRTTARRRLGIPDGALALWLSAGGGGDALAERTLTALITALEPLDDVHLVVGAGPLFTGAPRRGKGITWLTEPLAVEDFAGLDAAISAAGFNATHELLAAGVPTALFAQEKIADDQAARVARLAAAGAVLPLLLNADGTPDAAGLAAIIADLRQPEVRARLRAQARSVVALGGARQAAWYGLQLVLDTGELQSAMARATLRLCRWLEQRQPDTESCARLWALTAAITDGDELAEWLEAIPEGMTLDDLLTFLRRLPRLADAADLDHAFGLWQRLAEALGAVGDERARTMFLRQMPWSRRAAAGDQVRVLTTFLAAVGTAGESLYRALAVLERHTAGAESDPWQWLSAVLKAAEEVRHGHSAGA</sequence>
<evidence type="ECO:0000256" key="1">
    <source>
        <dbReference type="SAM" id="MobiDB-lite"/>
    </source>
</evidence>
<dbReference type="Proteomes" id="UP000677668">
    <property type="component" value="Chromosome 2"/>
</dbReference>
<proteinExistence type="predicted"/>
<feature type="region of interest" description="Disordered" evidence="1">
    <location>
        <begin position="189"/>
        <end position="223"/>
    </location>
</feature>